<comment type="pathway">
    <text evidence="4">Carbohydrate biosynthesis.</text>
</comment>
<dbReference type="VEuPathDB" id="VectorBase:LDEU014469"/>
<dbReference type="InterPro" id="IPR035990">
    <property type="entry name" value="TIM_sf"/>
</dbReference>
<evidence type="ECO:0000256" key="4">
    <source>
        <dbReference type="ARBA" id="ARBA00024331"/>
    </source>
</evidence>
<organism evidence="5 6">
    <name type="scientific">Leptotrombidium deliense</name>
    <dbReference type="NCBI Taxonomy" id="299467"/>
    <lineage>
        <taxon>Eukaryota</taxon>
        <taxon>Metazoa</taxon>
        <taxon>Ecdysozoa</taxon>
        <taxon>Arthropoda</taxon>
        <taxon>Chelicerata</taxon>
        <taxon>Arachnida</taxon>
        <taxon>Acari</taxon>
        <taxon>Acariformes</taxon>
        <taxon>Trombidiformes</taxon>
        <taxon>Prostigmata</taxon>
        <taxon>Anystina</taxon>
        <taxon>Parasitengona</taxon>
        <taxon>Trombiculoidea</taxon>
        <taxon>Trombiculidae</taxon>
        <taxon>Leptotrombidium</taxon>
    </lineage>
</organism>
<reference evidence="5 6" key="1">
    <citation type="journal article" date="2018" name="Gigascience">
        <title>Genomes of trombidid mites reveal novel predicted allergens and laterally-transferred genes associated with secondary metabolism.</title>
        <authorList>
            <person name="Dong X."/>
            <person name="Chaisiri K."/>
            <person name="Xia D."/>
            <person name="Armstrong S.D."/>
            <person name="Fang Y."/>
            <person name="Donnelly M.J."/>
            <person name="Kadowaki T."/>
            <person name="McGarry J.W."/>
            <person name="Darby A.C."/>
            <person name="Makepeace B.L."/>
        </authorList>
    </citation>
    <scope>NUCLEOTIDE SEQUENCE [LARGE SCALE GENOMIC DNA]</scope>
    <source>
        <strain evidence="5">UoL-UT</strain>
    </source>
</reference>
<dbReference type="Pfam" id="PF00121">
    <property type="entry name" value="TIM"/>
    <property type="match status" value="1"/>
</dbReference>
<dbReference type="EMBL" id="NCKV01059790">
    <property type="protein sequence ID" value="RWS00496.1"/>
    <property type="molecule type" value="Genomic_DNA"/>
</dbReference>
<dbReference type="SUPFAM" id="SSF51351">
    <property type="entry name" value="Triosephosphate isomerase (TIM)"/>
    <property type="match status" value="1"/>
</dbReference>
<dbReference type="STRING" id="299467.A0A443QBV0"/>
<dbReference type="Proteomes" id="UP000288716">
    <property type="component" value="Unassembled WGS sequence"/>
</dbReference>
<dbReference type="InterPro" id="IPR013785">
    <property type="entry name" value="Aldolase_TIM"/>
</dbReference>
<gene>
    <name evidence="5" type="ORF">B4U80_04124</name>
</gene>
<comment type="subunit">
    <text evidence="2">Homodimer.</text>
</comment>
<dbReference type="Gene3D" id="3.20.20.70">
    <property type="entry name" value="Aldolase class I"/>
    <property type="match status" value="1"/>
</dbReference>
<evidence type="ECO:0000256" key="2">
    <source>
        <dbReference type="ARBA" id="ARBA00011738"/>
    </source>
</evidence>
<evidence type="ECO:0000313" key="5">
    <source>
        <dbReference type="EMBL" id="RWS00496.1"/>
    </source>
</evidence>
<feature type="non-terminal residue" evidence="5">
    <location>
        <position position="1"/>
    </location>
</feature>
<feature type="non-terminal residue" evidence="5">
    <location>
        <position position="71"/>
    </location>
</feature>
<keyword evidence="6" id="KW-1185">Reference proteome</keyword>
<evidence type="ECO:0000256" key="3">
    <source>
        <dbReference type="ARBA" id="ARBA00023235"/>
    </source>
</evidence>
<dbReference type="InterPro" id="IPR000652">
    <property type="entry name" value="Triosephosphate_isomerase"/>
</dbReference>
<proteinExistence type="inferred from homology"/>
<protein>
    <submittedName>
        <fullName evidence="5">Triosephosphate isomerase-like protein</fullName>
    </submittedName>
</protein>
<dbReference type="AlphaFoldDB" id="A0A443QBV0"/>
<evidence type="ECO:0000256" key="1">
    <source>
        <dbReference type="ARBA" id="ARBA00007422"/>
    </source>
</evidence>
<evidence type="ECO:0000313" key="6">
    <source>
        <dbReference type="Proteomes" id="UP000288716"/>
    </source>
</evidence>
<accession>A0A443QBV0</accession>
<keyword evidence="3 5" id="KW-0413">Isomerase</keyword>
<comment type="caution">
    <text evidence="5">The sequence shown here is derived from an EMBL/GenBank/DDBJ whole genome shotgun (WGS) entry which is preliminary data.</text>
</comment>
<sequence length="71" mass="8085">FVKTKIVDEITDAVTDWTRIVITYDSIQATRTNTAVDVSNAQKIHFLIREFLRSNVSEKVAAELRIFTVDA</sequence>
<comment type="similarity">
    <text evidence="1">Belongs to the triosephosphate isomerase family.</text>
</comment>
<dbReference type="GO" id="GO:0004807">
    <property type="term" value="F:triose-phosphate isomerase activity"/>
    <property type="evidence" value="ECO:0007669"/>
    <property type="project" value="InterPro"/>
</dbReference>
<name>A0A443QBV0_9ACAR</name>